<proteinExistence type="predicted"/>
<gene>
    <name evidence="1" type="ORF">BV25DRAFT_1914132</name>
</gene>
<sequence length="363" mass="40051">MATSDDSGERQSASLESMYMMGTILAGVSYGVVLCLALLATSYLSKASWRTALLVFWLFSLATTCIGLQIRWTLLGFIMNHTYPGGPNAFMEEDVGNWINVFLNATLVFMSWTADAILLYRFSVIYSSFRLYTIPPIIVYIATIATGSVSLQKLTVPGTTQSTNALATWSIAYRTTSLCLSVSLTMLIVGRILYYRHQLRFYGTSSRSFSNLLSIVNMLVESASLETAAALVYIICEGINSPLRNVFLPVLGQMQIISPLLIVCRVARGRAWSKNTMESMTQSLLPTLAVRPSLQINTDYASSVSDTFTTPLKSPGGLFSNINYSPTYSWCEGNGDGIIPPTPSIDEMRISPLPRAEQKRMTW</sequence>
<protein>
    <submittedName>
        <fullName evidence="1">Uncharacterized protein</fullName>
    </submittedName>
</protein>
<evidence type="ECO:0000313" key="2">
    <source>
        <dbReference type="Proteomes" id="UP000814140"/>
    </source>
</evidence>
<reference evidence="1" key="1">
    <citation type="submission" date="2021-03" db="EMBL/GenBank/DDBJ databases">
        <authorList>
            <consortium name="DOE Joint Genome Institute"/>
            <person name="Ahrendt S."/>
            <person name="Looney B.P."/>
            <person name="Miyauchi S."/>
            <person name="Morin E."/>
            <person name="Drula E."/>
            <person name="Courty P.E."/>
            <person name="Chicoki N."/>
            <person name="Fauchery L."/>
            <person name="Kohler A."/>
            <person name="Kuo A."/>
            <person name="Labutti K."/>
            <person name="Pangilinan J."/>
            <person name="Lipzen A."/>
            <person name="Riley R."/>
            <person name="Andreopoulos W."/>
            <person name="He G."/>
            <person name="Johnson J."/>
            <person name="Barry K.W."/>
            <person name="Grigoriev I.V."/>
            <person name="Nagy L."/>
            <person name="Hibbett D."/>
            <person name="Henrissat B."/>
            <person name="Matheny P.B."/>
            <person name="Labbe J."/>
            <person name="Martin F."/>
        </authorList>
    </citation>
    <scope>NUCLEOTIDE SEQUENCE</scope>
    <source>
        <strain evidence="1">HHB10654</strain>
    </source>
</reference>
<reference evidence="1" key="2">
    <citation type="journal article" date="2022" name="New Phytol.">
        <title>Evolutionary transition to the ectomycorrhizal habit in the genomes of a hyperdiverse lineage of mushroom-forming fungi.</title>
        <authorList>
            <person name="Looney B."/>
            <person name="Miyauchi S."/>
            <person name="Morin E."/>
            <person name="Drula E."/>
            <person name="Courty P.E."/>
            <person name="Kohler A."/>
            <person name="Kuo A."/>
            <person name="LaButti K."/>
            <person name="Pangilinan J."/>
            <person name="Lipzen A."/>
            <person name="Riley R."/>
            <person name="Andreopoulos W."/>
            <person name="He G."/>
            <person name="Johnson J."/>
            <person name="Nolan M."/>
            <person name="Tritt A."/>
            <person name="Barry K.W."/>
            <person name="Grigoriev I.V."/>
            <person name="Nagy L.G."/>
            <person name="Hibbett D."/>
            <person name="Henrissat B."/>
            <person name="Matheny P.B."/>
            <person name="Labbe J."/>
            <person name="Martin F.M."/>
        </authorList>
    </citation>
    <scope>NUCLEOTIDE SEQUENCE</scope>
    <source>
        <strain evidence="1">HHB10654</strain>
    </source>
</reference>
<dbReference type="Proteomes" id="UP000814140">
    <property type="component" value="Unassembled WGS sequence"/>
</dbReference>
<accession>A0ACB8T899</accession>
<organism evidence="1 2">
    <name type="scientific">Artomyces pyxidatus</name>
    <dbReference type="NCBI Taxonomy" id="48021"/>
    <lineage>
        <taxon>Eukaryota</taxon>
        <taxon>Fungi</taxon>
        <taxon>Dikarya</taxon>
        <taxon>Basidiomycota</taxon>
        <taxon>Agaricomycotina</taxon>
        <taxon>Agaricomycetes</taxon>
        <taxon>Russulales</taxon>
        <taxon>Auriscalpiaceae</taxon>
        <taxon>Artomyces</taxon>
    </lineage>
</organism>
<name>A0ACB8T899_9AGAM</name>
<dbReference type="EMBL" id="MU277197">
    <property type="protein sequence ID" value="KAI0064985.1"/>
    <property type="molecule type" value="Genomic_DNA"/>
</dbReference>
<comment type="caution">
    <text evidence="1">The sequence shown here is derived from an EMBL/GenBank/DDBJ whole genome shotgun (WGS) entry which is preliminary data.</text>
</comment>
<keyword evidence="2" id="KW-1185">Reference proteome</keyword>
<evidence type="ECO:0000313" key="1">
    <source>
        <dbReference type="EMBL" id="KAI0064985.1"/>
    </source>
</evidence>